<dbReference type="SMART" id="SM00091">
    <property type="entry name" value="PAS"/>
    <property type="match status" value="1"/>
</dbReference>
<evidence type="ECO:0000259" key="4">
    <source>
        <dbReference type="PROSITE" id="PS50887"/>
    </source>
</evidence>
<evidence type="ECO:0000259" key="3">
    <source>
        <dbReference type="PROSITE" id="PS50883"/>
    </source>
</evidence>
<feature type="domain" description="GGDEF" evidence="4">
    <location>
        <begin position="186"/>
        <end position="324"/>
    </location>
</feature>
<evidence type="ECO:0000313" key="5">
    <source>
        <dbReference type="EMBL" id="PKU23052.1"/>
    </source>
</evidence>
<dbReference type="AlphaFoldDB" id="A0A2N3PRP4"/>
<feature type="domain" description="EAL" evidence="3">
    <location>
        <begin position="333"/>
        <end position="586"/>
    </location>
</feature>
<dbReference type="InterPro" id="IPR043128">
    <property type="entry name" value="Rev_trsase/Diguanyl_cyclase"/>
</dbReference>
<dbReference type="EMBL" id="PIUM01000024">
    <property type="protein sequence ID" value="PKU23052.1"/>
    <property type="molecule type" value="Genomic_DNA"/>
</dbReference>
<dbReference type="Gene3D" id="3.20.20.450">
    <property type="entry name" value="EAL domain"/>
    <property type="match status" value="1"/>
</dbReference>
<dbReference type="InterPro" id="IPR029787">
    <property type="entry name" value="Nucleotide_cyclase"/>
</dbReference>
<dbReference type="InterPro" id="IPR000014">
    <property type="entry name" value="PAS"/>
</dbReference>
<dbReference type="InterPro" id="IPR001633">
    <property type="entry name" value="EAL_dom"/>
</dbReference>
<proteinExistence type="predicted"/>
<protein>
    <submittedName>
        <fullName evidence="5">Diguanylate cyclase</fullName>
    </submittedName>
</protein>
<name>A0A2N3PRP4_9PROT</name>
<evidence type="ECO:0000259" key="2">
    <source>
        <dbReference type="PROSITE" id="PS50112"/>
    </source>
</evidence>
<evidence type="ECO:0000313" key="6">
    <source>
        <dbReference type="Proteomes" id="UP000233293"/>
    </source>
</evidence>
<dbReference type="Gene3D" id="3.30.70.270">
    <property type="match status" value="1"/>
</dbReference>
<sequence>MPQPQNPPTSAPAYSPGAPGKRARDLLRRSENRYRRLFETARDGILLLNADTAQIEDVNPYLIEMLGYSHGEFLGKKLWEVGSFADIAESKEMFSAVQTMGYVRYEDLPLKKKNGQNADVEFISNSYECDGKKVIQCNIRDISERKSAEKKIELLAFFDSLTGLPNRSLLLDRLRQALVSCTRTGRKGALLFIDLDDFKTLNDTLGHHIGDLLLQKVAHRLTTRMREGDTVARLGGDEFVVVLNDLSDHPQDAATQVKMIGKKILSTLNRPYVLASLEHNRTASIGATLFGDNKNTTDELLKQADIAMYQAKADGRDTLCFFDPNVQTAVKARAALETELRQGIKKDQFVLHFQPQMDDGRLVGAEALIRWRHPKRGLVSPSEFIPLAEEIGQILPLGNWVLETACIQMAAWARQPELAHLTLAVNVSARQFLQSDFVANVLAVLERTGADPKKLKLELTESIFANNVPAIIAKMNELKAAGLRFSLDDFGIGYSSLSYLKHLPLSQLKIDKSFVQHVLTDSKDATIARAIVALGQGLDLAVIAEGIETEAQRLFFADLGCRSYQGYLFGHAIPANEFAISAIGRERL</sequence>
<keyword evidence="6" id="KW-1185">Reference proteome</keyword>
<dbReference type="OrthoDB" id="7251575at2"/>
<dbReference type="NCBIfam" id="TIGR00254">
    <property type="entry name" value="GGDEF"/>
    <property type="match status" value="1"/>
</dbReference>
<accession>A0A2N3PRP4</accession>
<organism evidence="5 6">
    <name type="scientific">Telmatospirillum siberiense</name>
    <dbReference type="NCBI Taxonomy" id="382514"/>
    <lineage>
        <taxon>Bacteria</taxon>
        <taxon>Pseudomonadati</taxon>
        <taxon>Pseudomonadota</taxon>
        <taxon>Alphaproteobacteria</taxon>
        <taxon>Rhodospirillales</taxon>
        <taxon>Rhodospirillaceae</taxon>
        <taxon>Telmatospirillum</taxon>
    </lineage>
</organism>
<dbReference type="Gene3D" id="3.30.450.20">
    <property type="entry name" value="PAS domain"/>
    <property type="match status" value="1"/>
</dbReference>
<dbReference type="PROSITE" id="PS50883">
    <property type="entry name" value="EAL"/>
    <property type="match status" value="1"/>
</dbReference>
<dbReference type="InterPro" id="IPR000160">
    <property type="entry name" value="GGDEF_dom"/>
</dbReference>
<dbReference type="Proteomes" id="UP000233293">
    <property type="component" value="Unassembled WGS sequence"/>
</dbReference>
<dbReference type="SUPFAM" id="SSF141868">
    <property type="entry name" value="EAL domain-like"/>
    <property type="match status" value="1"/>
</dbReference>
<dbReference type="Pfam" id="PF00990">
    <property type="entry name" value="GGDEF"/>
    <property type="match status" value="1"/>
</dbReference>
<dbReference type="PROSITE" id="PS50887">
    <property type="entry name" value="GGDEF"/>
    <property type="match status" value="1"/>
</dbReference>
<feature type="region of interest" description="Disordered" evidence="1">
    <location>
        <begin position="1"/>
        <end position="24"/>
    </location>
</feature>
<dbReference type="PANTHER" id="PTHR44757">
    <property type="entry name" value="DIGUANYLATE CYCLASE DGCP"/>
    <property type="match status" value="1"/>
</dbReference>
<dbReference type="CDD" id="cd01948">
    <property type="entry name" value="EAL"/>
    <property type="match status" value="1"/>
</dbReference>
<dbReference type="PROSITE" id="PS50112">
    <property type="entry name" value="PAS"/>
    <property type="match status" value="1"/>
</dbReference>
<dbReference type="RefSeq" id="WP_101252140.1">
    <property type="nucleotide sequence ID" value="NZ_PIUM01000024.1"/>
</dbReference>
<dbReference type="InterPro" id="IPR052155">
    <property type="entry name" value="Biofilm_reg_signaling"/>
</dbReference>
<dbReference type="PANTHER" id="PTHR44757:SF2">
    <property type="entry name" value="BIOFILM ARCHITECTURE MAINTENANCE PROTEIN MBAA"/>
    <property type="match status" value="1"/>
</dbReference>
<dbReference type="SMART" id="SM00052">
    <property type="entry name" value="EAL"/>
    <property type="match status" value="1"/>
</dbReference>
<reference evidence="6" key="1">
    <citation type="submission" date="2017-12" db="EMBL/GenBank/DDBJ databases">
        <title>Draft genome sequence of Telmatospirillum siberiense 26-4b1T, an acidotolerant peatland alphaproteobacterium potentially involved in sulfur cycling.</title>
        <authorList>
            <person name="Hausmann B."/>
            <person name="Pjevac P."/>
            <person name="Schreck K."/>
            <person name="Herbold C.W."/>
            <person name="Daims H."/>
            <person name="Wagner M."/>
            <person name="Pester M."/>
            <person name="Loy A."/>
        </authorList>
    </citation>
    <scope>NUCLEOTIDE SEQUENCE [LARGE SCALE GENOMIC DNA]</scope>
    <source>
        <strain evidence="6">26-4b1</strain>
    </source>
</reference>
<feature type="domain" description="PAS" evidence="2">
    <location>
        <begin position="30"/>
        <end position="78"/>
    </location>
</feature>
<feature type="compositionally biased region" description="Pro residues" evidence="1">
    <location>
        <begin position="1"/>
        <end position="10"/>
    </location>
</feature>
<dbReference type="CDD" id="cd00130">
    <property type="entry name" value="PAS"/>
    <property type="match status" value="1"/>
</dbReference>
<dbReference type="SMART" id="SM00267">
    <property type="entry name" value="GGDEF"/>
    <property type="match status" value="1"/>
</dbReference>
<comment type="caution">
    <text evidence="5">The sequence shown here is derived from an EMBL/GenBank/DDBJ whole genome shotgun (WGS) entry which is preliminary data.</text>
</comment>
<dbReference type="FunFam" id="3.20.20.450:FF:000001">
    <property type="entry name" value="Cyclic di-GMP phosphodiesterase yahA"/>
    <property type="match status" value="1"/>
</dbReference>
<dbReference type="NCBIfam" id="TIGR00229">
    <property type="entry name" value="sensory_box"/>
    <property type="match status" value="1"/>
</dbReference>
<evidence type="ECO:0000256" key="1">
    <source>
        <dbReference type="SAM" id="MobiDB-lite"/>
    </source>
</evidence>
<dbReference type="InterPro" id="IPR035919">
    <property type="entry name" value="EAL_sf"/>
</dbReference>
<dbReference type="Pfam" id="PF00563">
    <property type="entry name" value="EAL"/>
    <property type="match status" value="1"/>
</dbReference>
<dbReference type="SUPFAM" id="SSF55073">
    <property type="entry name" value="Nucleotide cyclase"/>
    <property type="match status" value="1"/>
</dbReference>
<dbReference type="CDD" id="cd01949">
    <property type="entry name" value="GGDEF"/>
    <property type="match status" value="1"/>
</dbReference>
<dbReference type="SUPFAM" id="SSF55785">
    <property type="entry name" value="PYP-like sensor domain (PAS domain)"/>
    <property type="match status" value="1"/>
</dbReference>
<dbReference type="Pfam" id="PF13426">
    <property type="entry name" value="PAS_9"/>
    <property type="match status" value="1"/>
</dbReference>
<dbReference type="InterPro" id="IPR035965">
    <property type="entry name" value="PAS-like_dom_sf"/>
</dbReference>
<gene>
    <name evidence="5" type="ORF">CWS72_18635</name>
</gene>